<dbReference type="PROSITE" id="PS51077">
    <property type="entry name" value="HTH_ICLR"/>
    <property type="match status" value="1"/>
</dbReference>
<feature type="domain" description="IclR-ED" evidence="5">
    <location>
        <begin position="73"/>
        <end position="256"/>
    </location>
</feature>
<reference evidence="6 7" key="2">
    <citation type="submission" date="2015-01" db="EMBL/GenBank/DDBJ databases">
        <authorList>
            <consortium name="NBRP consortium"/>
            <person name="Sawabe T."/>
            <person name="Meirelles P."/>
            <person name="Feng G."/>
            <person name="Sayaka M."/>
            <person name="Hattori M."/>
            <person name="Ohkuma M."/>
        </authorList>
    </citation>
    <scope>NUCLEOTIDE SEQUENCE [LARGE SCALE GENOMIC DNA]</scope>
    <source>
        <strain evidence="6 7">JCM19232</strain>
    </source>
</reference>
<dbReference type="InterPro" id="IPR050707">
    <property type="entry name" value="HTH_MetabolicPath_Reg"/>
</dbReference>
<dbReference type="GO" id="GO:0003700">
    <property type="term" value="F:DNA-binding transcription factor activity"/>
    <property type="evidence" value="ECO:0007669"/>
    <property type="project" value="TreeGrafter"/>
</dbReference>
<keyword evidence="3" id="KW-0804">Transcription</keyword>
<evidence type="ECO:0000256" key="3">
    <source>
        <dbReference type="ARBA" id="ARBA00023163"/>
    </source>
</evidence>
<dbReference type="AlphaFoldDB" id="A0A0B8PIB5"/>
<dbReference type="Pfam" id="PF09339">
    <property type="entry name" value="HTH_IclR"/>
    <property type="match status" value="1"/>
</dbReference>
<sequence length="256" mass="27957">MADSEIKDKDFLTTLARGLSVIRSFQKNRMTMTLSETAEANDMSRASARRFLLTLQTLGYVKVEGRQFSLTPKVLELGYSYLANLDVGGVVSSQLEQVTQQIHQSSSAAVLDGTDIVYIARVPVRSLLAFNLQIGARLPAYATSMGRVLLSQLPEQKVISILEGSNIESLTPYTLTSQADILRELEIVKQQGYSINDQELELGLRSVAVPVVNQKGQVKLTLNISTHVSQVSSEDIVSTFVPILKQASAQISASLP</sequence>
<dbReference type="NCBIfam" id="TIGR02431">
    <property type="entry name" value="pcaR_pcaU"/>
    <property type="match status" value="1"/>
</dbReference>
<evidence type="ECO:0000256" key="2">
    <source>
        <dbReference type="ARBA" id="ARBA00023125"/>
    </source>
</evidence>
<dbReference type="SMART" id="SM00346">
    <property type="entry name" value="HTH_ICLR"/>
    <property type="match status" value="1"/>
</dbReference>
<dbReference type="EMBL" id="BBSA01000007">
    <property type="protein sequence ID" value="GAM62813.1"/>
    <property type="molecule type" value="Genomic_DNA"/>
</dbReference>
<keyword evidence="2" id="KW-0238">DNA-binding</keyword>
<accession>A0A0B8PIB5</accession>
<comment type="caution">
    <text evidence="6">The sequence shown here is derived from an EMBL/GenBank/DDBJ whole genome shotgun (WGS) entry which is preliminary data.</text>
</comment>
<dbReference type="InterPro" id="IPR012794">
    <property type="entry name" value="PcaR_PcaU"/>
</dbReference>
<dbReference type="PANTHER" id="PTHR30136">
    <property type="entry name" value="HELIX-TURN-HELIX TRANSCRIPTIONAL REGULATOR, ICLR FAMILY"/>
    <property type="match status" value="1"/>
</dbReference>
<evidence type="ECO:0000256" key="1">
    <source>
        <dbReference type="ARBA" id="ARBA00023015"/>
    </source>
</evidence>
<evidence type="ECO:0000259" key="4">
    <source>
        <dbReference type="PROSITE" id="PS51077"/>
    </source>
</evidence>
<dbReference type="Proteomes" id="UP000031670">
    <property type="component" value="Unassembled WGS sequence"/>
</dbReference>
<dbReference type="GO" id="GO:0045892">
    <property type="term" value="P:negative regulation of DNA-templated transcription"/>
    <property type="evidence" value="ECO:0007669"/>
    <property type="project" value="TreeGrafter"/>
</dbReference>
<dbReference type="InterPro" id="IPR014757">
    <property type="entry name" value="Tscrpt_reg_IclR_C"/>
</dbReference>
<evidence type="ECO:0000259" key="5">
    <source>
        <dbReference type="PROSITE" id="PS51078"/>
    </source>
</evidence>
<dbReference type="GO" id="GO:0046278">
    <property type="term" value="P:3,4-dihydroxybenzoate metabolic process"/>
    <property type="evidence" value="ECO:0007669"/>
    <property type="project" value="InterPro"/>
</dbReference>
<dbReference type="SUPFAM" id="SSF55781">
    <property type="entry name" value="GAF domain-like"/>
    <property type="match status" value="1"/>
</dbReference>
<dbReference type="GO" id="GO:0003677">
    <property type="term" value="F:DNA binding"/>
    <property type="evidence" value="ECO:0007669"/>
    <property type="project" value="UniProtKB-KW"/>
</dbReference>
<dbReference type="InterPro" id="IPR029016">
    <property type="entry name" value="GAF-like_dom_sf"/>
</dbReference>
<keyword evidence="1" id="KW-0805">Transcription regulation</keyword>
<dbReference type="InterPro" id="IPR036390">
    <property type="entry name" value="WH_DNA-bd_sf"/>
</dbReference>
<dbReference type="InterPro" id="IPR005471">
    <property type="entry name" value="Tscrpt_reg_IclR_N"/>
</dbReference>
<feature type="domain" description="HTH iclR-type" evidence="4">
    <location>
        <begin position="12"/>
        <end position="72"/>
    </location>
</feature>
<protein>
    <submittedName>
        <fullName evidence="6">Pca regulon regulatory protein pcaR</fullName>
    </submittedName>
</protein>
<proteinExistence type="predicted"/>
<gene>
    <name evidence="6" type="ORF">JCM19232_4490</name>
</gene>
<dbReference type="Gene3D" id="3.30.450.40">
    <property type="match status" value="1"/>
</dbReference>
<name>A0A0B8PIB5_9VIBR</name>
<organism evidence="6 7">
    <name type="scientific">Vibrio ishigakensis</name>
    <dbReference type="NCBI Taxonomy" id="1481914"/>
    <lineage>
        <taxon>Bacteria</taxon>
        <taxon>Pseudomonadati</taxon>
        <taxon>Pseudomonadota</taxon>
        <taxon>Gammaproteobacteria</taxon>
        <taxon>Vibrionales</taxon>
        <taxon>Vibrionaceae</taxon>
        <taxon>Vibrio</taxon>
    </lineage>
</organism>
<dbReference type="PROSITE" id="PS51078">
    <property type="entry name" value="ICLR_ED"/>
    <property type="match status" value="1"/>
</dbReference>
<dbReference type="Pfam" id="PF01614">
    <property type="entry name" value="IclR_C"/>
    <property type="match status" value="1"/>
</dbReference>
<evidence type="ECO:0000313" key="6">
    <source>
        <dbReference type="EMBL" id="GAM62813.1"/>
    </source>
</evidence>
<reference evidence="6 7" key="1">
    <citation type="submission" date="2015-01" db="EMBL/GenBank/DDBJ databases">
        <title>Vibrio sp. C5 JCM 19232 whole genome shotgun sequence.</title>
        <authorList>
            <person name="Sawabe T."/>
            <person name="Meirelles P."/>
            <person name="Feng G."/>
            <person name="Sayaka M."/>
            <person name="Hattori M."/>
            <person name="Ohkuma M."/>
        </authorList>
    </citation>
    <scope>NUCLEOTIDE SEQUENCE [LARGE SCALE GENOMIC DNA]</scope>
    <source>
        <strain evidence="6 7">JCM19232</strain>
    </source>
</reference>
<dbReference type="SUPFAM" id="SSF46785">
    <property type="entry name" value="Winged helix' DNA-binding domain"/>
    <property type="match status" value="1"/>
</dbReference>
<evidence type="ECO:0000313" key="7">
    <source>
        <dbReference type="Proteomes" id="UP000031670"/>
    </source>
</evidence>
<dbReference type="GO" id="GO:0045893">
    <property type="term" value="P:positive regulation of DNA-templated transcription"/>
    <property type="evidence" value="ECO:0007669"/>
    <property type="project" value="InterPro"/>
</dbReference>
<dbReference type="PANTHER" id="PTHR30136:SF34">
    <property type="entry name" value="TRANSCRIPTIONAL REGULATOR"/>
    <property type="match status" value="1"/>
</dbReference>
<dbReference type="Gene3D" id="1.10.10.10">
    <property type="entry name" value="Winged helix-like DNA-binding domain superfamily/Winged helix DNA-binding domain"/>
    <property type="match status" value="1"/>
</dbReference>
<dbReference type="InterPro" id="IPR036388">
    <property type="entry name" value="WH-like_DNA-bd_sf"/>
</dbReference>